<dbReference type="InterPro" id="IPR019250">
    <property type="entry name" value="DUF2227_metal-bd"/>
</dbReference>
<keyword evidence="1" id="KW-1133">Transmembrane helix</keyword>
<reference evidence="2" key="1">
    <citation type="journal article" date="2022" name="Genome Biol. Evol.">
        <title>A New Gene Family Diagnostic for Intracellular Biomineralization of Amorphous Ca Carbonates by Cyanobacteria.</title>
        <authorList>
            <person name="Benzerara K."/>
            <person name="Duprat E."/>
            <person name="Bitard-Feildel T."/>
            <person name="Caumes G."/>
            <person name="Cassier-Chauvat C."/>
            <person name="Chauvat F."/>
            <person name="Dezi M."/>
            <person name="Diop S.I."/>
            <person name="Gaschignard G."/>
            <person name="Gorgen S."/>
            <person name="Gugger M."/>
            <person name="Lopez-Garcia P."/>
            <person name="Millet M."/>
            <person name="Skouri-Panet F."/>
            <person name="Moreira D."/>
            <person name="Callebaut I."/>
        </authorList>
    </citation>
    <scope>NUCLEOTIDE SEQUENCE</scope>
    <source>
        <strain evidence="2">G9</strain>
    </source>
</reference>
<dbReference type="Pfam" id="PF09988">
    <property type="entry name" value="DUF2227"/>
    <property type="match status" value="1"/>
</dbReference>
<feature type="transmembrane region" description="Helical" evidence="1">
    <location>
        <begin position="12"/>
        <end position="41"/>
    </location>
</feature>
<dbReference type="EMBL" id="JAKKUT010000002">
    <property type="protein sequence ID" value="MDG2991232.1"/>
    <property type="molecule type" value="Genomic_DNA"/>
</dbReference>
<keyword evidence="3" id="KW-1185">Reference proteome</keyword>
<sequence length="187" mass="21549">MPSGQTHDRLTWIGCPIIAVAVGCLSRLWQLGAIAGISYLVGGLFLSPDLDTYSLPYQRWGYLRWLWWPYRQWIPHRSVLSHGPIIGTVLRLIYGGCWLGVLFLFLVALQRMSAHLGVAQENILPRGEFLWSDVLAWIDLSLRSHPYHWLTAFMGLEVAAMVHYLSDWGVSRFKGTMSRMKRSRRRH</sequence>
<keyword evidence="1" id="KW-0812">Transmembrane</keyword>
<reference evidence="2" key="2">
    <citation type="submission" date="2022-01" db="EMBL/GenBank/DDBJ databases">
        <authorList>
            <person name="Zivanovic Y."/>
            <person name="Moreira D."/>
            <person name="Lopez-Garcia P."/>
        </authorList>
    </citation>
    <scope>NUCLEOTIDE SEQUENCE</scope>
    <source>
        <strain evidence="2">G9</strain>
    </source>
</reference>
<dbReference type="Proteomes" id="UP001154265">
    <property type="component" value="Unassembled WGS sequence"/>
</dbReference>
<evidence type="ECO:0000313" key="2">
    <source>
        <dbReference type="EMBL" id="MDG2991232.1"/>
    </source>
</evidence>
<dbReference type="PANTHER" id="PTHR39085">
    <property type="entry name" value="SLL0924 PROTEIN"/>
    <property type="match status" value="1"/>
</dbReference>
<comment type="caution">
    <text evidence="2">The sequence shown here is derived from an EMBL/GenBank/DDBJ whole genome shotgun (WGS) entry which is preliminary data.</text>
</comment>
<keyword evidence="1" id="KW-0472">Membrane</keyword>
<gene>
    <name evidence="2" type="ORF">L3556_09860</name>
</gene>
<name>A0ABT6F076_9SYNE</name>
<evidence type="ECO:0000313" key="3">
    <source>
        <dbReference type="Proteomes" id="UP001154265"/>
    </source>
</evidence>
<proteinExistence type="predicted"/>
<accession>A0ABT6F076</accession>
<evidence type="ECO:0000256" key="1">
    <source>
        <dbReference type="SAM" id="Phobius"/>
    </source>
</evidence>
<dbReference type="RefSeq" id="WP_277867107.1">
    <property type="nucleotide sequence ID" value="NZ_JAKKUT010000002.1"/>
</dbReference>
<protein>
    <submittedName>
        <fullName evidence="2">Metal-binding protein</fullName>
    </submittedName>
</protein>
<dbReference type="PANTHER" id="PTHR39085:SF1">
    <property type="entry name" value="SLL0924 PROTEIN"/>
    <property type="match status" value="1"/>
</dbReference>
<feature type="transmembrane region" description="Helical" evidence="1">
    <location>
        <begin position="85"/>
        <end position="109"/>
    </location>
</feature>
<organism evidence="2 3">
    <name type="scientific">Candidatus Synechococcus calcipolaris G9</name>
    <dbReference type="NCBI Taxonomy" id="1497997"/>
    <lineage>
        <taxon>Bacteria</taxon>
        <taxon>Bacillati</taxon>
        <taxon>Cyanobacteriota</taxon>
        <taxon>Cyanophyceae</taxon>
        <taxon>Synechococcales</taxon>
        <taxon>Synechococcaceae</taxon>
        <taxon>Synechococcus</taxon>
    </lineage>
</organism>